<dbReference type="PANTHER" id="PTHR42812:SF12">
    <property type="entry name" value="BETA-XYLOSIDASE-RELATED"/>
    <property type="match status" value="1"/>
</dbReference>
<dbReference type="Proteomes" id="UP000304912">
    <property type="component" value="Chromosome"/>
</dbReference>
<gene>
    <name evidence="9" type="ORF">FBQ74_00445</name>
</gene>
<dbReference type="KEGG" id="salk:FBQ74_00445"/>
<feature type="active site" description="Proton donor" evidence="4">
    <location>
        <position position="231"/>
    </location>
</feature>
<dbReference type="Gene3D" id="2.60.120.200">
    <property type="match status" value="1"/>
</dbReference>
<dbReference type="PANTHER" id="PTHR42812">
    <property type="entry name" value="BETA-XYLOSIDASE"/>
    <property type="match status" value="1"/>
</dbReference>
<dbReference type="GO" id="GO:0005975">
    <property type="term" value="P:carbohydrate metabolic process"/>
    <property type="evidence" value="ECO:0007669"/>
    <property type="project" value="InterPro"/>
</dbReference>
<dbReference type="InterPro" id="IPR051795">
    <property type="entry name" value="Glycosyl_Hydrlase_43"/>
</dbReference>
<reference evidence="9 10" key="1">
    <citation type="submission" date="2019-04" db="EMBL/GenBank/DDBJ databases">
        <title>Salinimonas iocasae sp. nov., a halophilic bacterium isolated from the outer tube casing of tubeworms in Okinawa Trough.</title>
        <authorList>
            <person name="Zhang H."/>
            <person name="Wang H."/>
            <person name="Li C."/>
        </authorList>
    </citation>
    <scope>NUCLEOTIDE SEQUENCE [LARGE SCALE GENOMIC DNA]</scope>
    <source>
        <strain evidence="9 10">KX18D6</strain>
    </source>
</reference>
<dbReference type="InterPro" id="IPR013320">
    <property type="entry name" value="ConA-like_dom_sf"/>
</dbReference>
<evidence type="ECO:0000313" key="9">
    <source>
        <dbReference type="EMBL" id="QCZ92035.1"/>
    </source>
</evidence>
<protein>
    <submittedName>
        <fullName evidence="9">Glycoside hydrolase family 43 protein</fullName>
    </submittedName>
</protein>
<dbReference type="SUPFAM" id="SSF75005">
    <property type="entry name" value="Arabinanase/levansucrase/invertase"/>
    <property type="match status" value="1"/>
</dbReference>
<evidence type="ECO:0000256" key="4">
    <source>
        <dbReference type="PIRSR" id="PIRSR606710-1"/>
    </source>
</evidence>
<dbReference type="InterPro" id="IPR006710">
    <property type="entry name" value="Glyco_hydro_43"/>
</dbReference>
<feature type="signal peptide" evidence="7">
    <location>
        <begin position="1"/>
        <end position="24"/>
    </location>
</feature>
<evidence type="ECO:0000256" key="6">
    <source>
        <dbReference type="RuleBase" id="RU361187"/>
    </source>
</evidence>
<dbReference type="InterPro" id="IPR041542">
    <property type="entry name" value="GH43_C2"/>
</dbReference>
<dbReference type="Pfam" id="PF04616">
    <property type="entry name" value="Glyco_hydro_43"/>
    <property type="match status" value="1"/>
</dbReference>
<keyword evidence="3 6" id="KW-0326">Glycosidase</keyword>
<comment type="similarity">
    <text evidence="1 6">Belongs to the glycosyl hydrolase 43 family.</text>
</comment>
<dbReference type="Pfam" id="PF17851">
    <property type="entry name" value="GH43_C2"/>
    <property type="match status" value="1"/>
</dbReference>
<name>A0A5B7Y9H1_9ALTE</name>
<dbReference type="EMBL" id="CP039852">
    <property type="protein sequence ID" value="QCZ92035.1"/>
    <property type="molecule type" value="Genomic_DNA"/>
</dbReference>
<feature type="domain" description="Beta-xylosidase C-terminal Concanavalin A-like" evidence="8">
    <location>
        <begin position="372"/>
        <end position="545"/>
    </location>
</feature>
<dbReference type="OrthoDB" id="9801455at2"/>
<organism evidence="9 10">
    <name type="scientific">Salinimonas iocasae</name>
    <dbReference type="NCBI Taxonomy" id="2572577"/>
    <lineage>
        <taxon>Bacteria</taxon>
        <taxon>Pseudomonadati</taxon>
        <taxon>Pseudomonadota</taxon>
        <taxon>Gammaproteobacteria</taxon>
        <taxon>Alteromonadales</taxon>
        <taxon>Alteromonadaceae</taxon>
        <taxon>Alteromonas/Salinimonas group</taxon>
        <taxon>Salinimonas</taxon>
    </lineage>
</organism>
<evidence type="ECO:0000256" key="2">
    <source>
        <dbReference type="ARBA" id="ARBA00022801"/>
    </source>
</evidence>
<evidence type="ECO:0000256" key="1">
    <source>
        <dbReference type="ARBA" id="ARBA00009865"/>
    </source>
</evidence>
<sequence>MASCSFGKGLALLMMVLPATYASADASFDWFTYEAADSAPPQTNNTFSNPILPGFYPDPSITRKDDTYYLVNSSFAYTPGLPIFKSQDLVHWEQVGHALSQPSQADFSGLRTSRGIFAPTIRYYDGLFYIITTAVDAGGNFIITAKDPAGPWSDPVWLPEVGGIDPDLFIDSDGRAYIAHNDAPPGEPEYDGHRAVWMWELDLATLKVKPDSRKLLINGGVDISTKPVWIEGPHIYRKNGWYYLTCAEGGTSVNHSQVVFRTKSLSEPFVPFENNPILTQRDRPESDITSTGHADFIQTPEGDWWSVFLATRPYEGNHYNTGRETFILPLTWEEGWPTLLPAGEPVPTKLPLPEGVQTKSETFAQKSRRFHDDFGDTTLSQQWLALNTFERGWLKVSDSLLTLSPITDTLTDSAQSAFIGKRQQHMAFSSATRLNQVAANTAAGLVVFQNRDFHYFMGVEPQKEGYTVFLEKVEDGAVSRVATKQFKGEVDGLELRVTGSGDSLNFFTVRETTKQLAVGDTQPATLVSTQTAGGFVGALIGLHARKVSQK</sequence>
<evidence type="ECO:0000256" key="5">
    <source>
        <dbReference type="PIRSR" id="PIRSR606710-2"/>
    </source>
</evidence>
<evidence type="ECO:0000313" key="10">
    <source>
        <dbReference type="Proteomes" id="UP000304912"/>
    </source>
</evidence>
<accession>A0A5B7Y9H1</accession>
<feature type="active site" description="Proton acceptor" evidence="4">
    <location>
        <position position="58"/>
    </location>
</feature>
<feature type="chain" id="PRO_5022965818" evidence="7">
    <location>
        <begin position="25"/>
        <end position="550"/>
    </location>
</feature>
<keyword evidence="10" id="KW-1185">Reference proteome</keyword>
<dbReference type="InterPro" id="IPR023296">
    <property type="entry name" value="Glyco_hydro_beta-prop_sf"/>
</dbReference>
<feature type="site" description="Important for catalytic activity, responsible for pKa modulation of the active site Glu and correct orientation of both the proton donor and substrate" evidence="5">
    <location>
        <position position="165"/>
    </location>
</feature>
<evidence type="ECO:0000256" key="7">
    <source>
        <dbReference type="SAM" id="SignalP"/>
    </source>
</evidence>
<keyword evidence="7" id="KW-0732">Signal</keyword>
<evidence type="ECO:0000256" key="3">
    <source>
        <dbReference type="ARBA" id="ARBA00023295"/>
    </source>
</evidence>
<dbReference type="RefSeq" id="WP_139754798.1">
    <property type="nucleotide sequence ID" value="NZ_CP039852.1"/>
</dbReference>
<dbReference type="AlphaFoldDB" id="A0A5B7Y9H1"/>
<evidence type="ECO:0000259" key="8">
    <source>
        <dbReference type="Pfam" id="PF17851"/>
    </source>
</evidence>
<keyword evidence="2 6" id="KW-0378">Hydrolase</keyword>
<dbReference type="CDD" id="cd18617">
    <property type="entry name" value="GH43_XynB-like"/>
    <property type="match status" value="1"/>
</dbReference>
<dbReference type="SUPFAM" id="SSF49899">
    <property type="entry name" value="Concanavalin A-like lectins/glucanases"/>
    <property type="match status" value="1"/>
</dbReference>
<dbReference type="Gene3D" id="2.115.10.20">
    <property type="entry name" value="Glycosyl hydrolase domain, family 43"/>
    <property type="match status" value="1"/>
</dbReference>
<proteinExistence type="inferred from homology"/>
<dbReference type="GO" id="GO:0004553">
    <property type="term" value="F:hydrolase activity, hydrolyzing O-glycosyl compounds"/>
    <property type="evidence" value="ECO:0007669"/>
    <property type="project" value="InterPro"/>
</dbReference>